<dbReference type="InterPro" id="IPR027461">
    <property type="entry name" value="Carboxypeptidase_A_C_sf"/>
</dbReference>
<evidence type="ECO:0000256" key="6">
    <source>
        <dbReference type="PIRSR" id="PIRSR028757-1"/>
    </source>
</evidence>
<dbReference type="Proteomes" id="UP000199373">
    <property type="component" value="Unassembled WGS sequence"/>
</dbReference>
<dbReference type="Gene3D" id="3.40.50.10740">
    <property type="entry name" value="Class I glutamine amidotransferase-like"/>
    <property type="match status" value="1"/>
</dbReference>
<dbReference type="RefSeq" id="WP_091915172.1">
    <property type="nucleotide sequence ID" value="NZ_FOIQ01000002.1"/>
</dbReference>
<dbReference type="Pfam" id="PF02016">
    <property type="entry name" value="Peptidase_S66"/>
    <property type="match status" value="1"/>
</dbReference>
<feature type="domain" description="LD-carboxypeptidase C-terminal" evidence="9">
    <location>
        <begin position="194"/>
        <end position="310"/>
    </location>
</feature>
<gene>
    <name evidence="10" type="ORF">SAMN04487850_1063</name>
</gene>
<dbReference type="GO" id="GO:0004180">
    <property type="term" value="F:carboxypeptidase activity"/>
    <property type="evidence" value="ECO:0007669"/>
    <property type="project" value="UniProtKB-KW"/>
</dbReference>
<dbReference type="Gene3D" id="3.50.30.60">
    <property type="entry name" value="LD-carboxypeptidase A C-terminal domain-like"/>
    <property type="match status" value="1"/>
</dbReference>
<dbReference type="CDD" id="cd07025">
    <property type="entry name" value="Peptidase_S66"/>
    <property type="match status" value="1"/>
</dbReference>
<evidence type="ECO:0000256" key="3">
    <source>
        <dbReference type="ARBA" id="ARBA00022670"/>
    </source>
</evidence>
<dbReference type="InterPro" id="IPR027478">
    <property type="entry name" value="LdcA_N"/>
</dbReference>
<dbReference type="InterPro" id="IPR003507">
    <property type="entry name" value="S66_fam"/>
</dbReference>
<dbReference type="SUPFAM" id="SSF141986">
    <property type="entry name" value="LD-carboxypeptidase A C-terminal domain-like"/>
    <property type="match status" value="1"/>
</dbReference>
<comment type="similarity">
    <text evidence="1">Belongs to the peptidase S66 family.</text>
</comment>
<evidence type="ECO:0000313" key="10">
    <source>
        <dbReference type="EMBL" id="SEV97756.1"/>
    </source>
</evidence>
<dbReference type="InterPro" id="IPR040921">
    <property type="entry name" value="Peptidase_S66C"/>
</dbReference>
<proteinExistence type="inferred from homology"/>
<keyword evidence="3" id="KW-0645">Protease</keyword>
<keyword evidence="7" id="KW-0732">Signal</keyword>
<accession>A0A1I0NB54</accession>
<evidence type="ECO:0000256" key="4">
    <source>
        <dbReference type="ARBA" id="ARBA00022801"/>
    </source>
</evidence>
<dbReference type="InterPro" id="IPR040449">
    <property type="entry name" value="Peptidase_S66_N"/>
</dbReference>
<feature type="chain" id="PRO_5011588752" evidence="7">
    <location>
        <begin position="20"/>
        <end position="328"/>
    </location>
</feature>
<feature type="active site" description="Charge relay system" evidence="6">
    <location>
        <position position="228"/>
    </location>
</feature>
<evidence type="ECO:0000256" key="7">
    <source>
        <dbReference type="SAM" id="SignalP"/>
    </source>
</evidence>
<feature type="signal peptide" evidence="7">
    <location>
        <begin position="1"/>
        <end position="19"/>
    </location>
</feature>
<evidence type="ECO:0000256" key="2">
    <source>
        <dbReference type="ARBA" id="ARBA00022645"/>
    </source>
</evidence>
<evidence type="ECO:0000256" key="5">
    <source>
        <dbReference type="ARBA" id="ARBA00022825"/>
    </source>
</evidence>
<reference evidence="10 11" key="1">
    <citation type="submission" date="2016-10" db="EMBL/GenBank/DDBJ databases">
        <authorList>
            <person name="de Groot N.N."/>
        </authorList>
    </citation>
    <scope>NUCLEOTIDE SEQUENCE [LARGE SCALE GENOMIC DNA]</scope>
    <source>
        <strain evidence="10 11">TC2-24</strain>
    </source>
</reference>
<dbReference type="InterPro" id="IPR029062">
    <property type="entry name" value="Class_I_gatase-like"/>
</dbReference>
<dbReference type="PIRSF" id="PIRSF028757">
    <property type="entry name" value="LD-carboxypeptidase"/>
    <property type="match status" value="1"/>
</dbReference>
<dbReference type="GO" id="GO:0008236">
    <property type="term" value="F:serine-type peptidase activity"/>
    <property type="evidence" value="ECO:0007669"/>
    <property type="project" value="UniProtKB-KW"/>
</dbReference>
<evidence type="ECO:0000259" key="8">
    <source>
        <dbReference type="Pfam" id="PF02016"/>
    </source>
</evidence>
<evidence type="ECO:0000256" key="1">
    <source>
        <dbReference type="ARBA" id="ARBA00010233"/>
    </source>
</evidence>
<feature type="domain" description="LD-carboxypeptidase N-terminal" evidence="8">
    <location>
        <begin position="35"/>
        <end position="150"/>
    </location>
</feature>
<evidence type="ECO:0000259" key="9">
    <source>
        <dbReference type="Pfam" id="PF17676"/>
    </source>
</evidence>
<protein>
    <submittedName>
        <fullName evidence="10">Muramoyltetrapeptide carboxypeptidase</fullName>
    </submittedName>
</protein>
<name>A0A1I0NB54_9BACT</name>
<dbReference type="AlphaFoldDB" id="A0A1I0NB54"/>
<keyword evidence="2 10" id="KW-0121">Carboxypeptidase</keyword>
<dbReference type="GO" id="GO:0006508">
    <property type="term" value="P:proteolysis"/>
    <property type="evidence" value="ECO:0007669"/>
    <property type="project" value="UniProtKB-KW"/>
</dbReference>
<keyword evidence="11" id="KW-1185">Reference proteome</keyword>
<dbReference type="PANTHER" id="PTHR30237">
    <property type="entry name" value="MURAMOYLTETRAPEPTIDE CARBOXYPEPTIDASE"/>
    <property type="match status" value="1"/>
</dbReference>
<dbReference type="Pfam" id="PF17676">
    <property type="entry name" value="Peptidase_S66C"/>
    <property type="match status" value="1"/>
</dbReference>
<evidence type="ECO:0000313" key="11">
    <source>
        <dbReference type="Proteomes" id="UP000199373"/>
    </source>
</evidence>
<keyword evidence="4" id="KW-0378">Hydrolase</keyword>
<feature type="active site" description="Charge relay system" evidence="6">
    <location>
        <position position="297"/>
    </location>
</feature>
<dbReference type="SUPFAM" id="SSF52317">
    <property type="entry name" value="Class I glutamine amidotransferase-like"/>
    <property type="match status" value="1"/>
</dbReference>
<dbReference type="PANTHER" id="PTHR30237:SF2">
    <property type="entry name" value="MUREIN TETRAPEPTIDE CARBOXYPEPTIDASE"/>
    <property type="match status" value="1"/>
</dbReference>
<dbReference type="EMBL" id="FOIQ01000002">
    <property type="protein sequence ID" value="SEV97756.1"/>
    <property type="molecule type" value="Genomic_DNA"/>
</dbReference>
<organism evidence="10 11">
    <name type="scientific">Prevotella aff. ruminicola Tc2-24</name>
    <dbReference type="NCBI Taxonomy" id="81582"/>
    <lineage>
        <taxon>Bacteria</taxon>
        <taxon>Pseudomonadati</taxon>
        <taxon>Bacteroidota</taxon>
        <taxon>Bacteroidia</taxon>
        <taxon>Bacteroidales</taxon>
        <taxon>Prevotellaceae</taxon>
        <taxon>Prevotella</taxon>
    </lineage>
</organism>
<keyword evidence="5" id="KW-0720">Serine protease</keyword>
<sequence length="328" mass="35995">MRRTVIVIVLLCLTGVVVAQQGQVMPPYLKAGDTIAVVSPSSSPDSATVARGCATLRGWGYVPVVGPHALKSYHGFAGTADERAADLLWALGDPSVRAVMCSRGGDGAVQVLKRISLEVFAQHPKWLIGFSDATALHSAVVAAGGMSIHGSMCDGISMRGERDSVNIIMRRLLEGRLPRYEVPSHPYDQQGEAKGILVGGNLSVFCGLAGSDYDFLNRADEGLILFMEDTHESMTKVDRMLHQLEIRGVLSKLKGIIVGHFSKYKYPENDFADMYEMLHEYLQHYDIPVCYDFPVGHHSQQNLPMVEGCVVHMRVTREGTQIEFTNTF</sequence>
<feature type="active site" description="Nucleophile" evidence="6">
    <location>
        <position position="131"/>
    </location>
</feature>